<name>A0A397S296_9GLOM</name>
<organism evidence="1 2">
    <name type="scientific">Glomus cerebriforme</name>
    <dbReference type="NCBI Taxonomy" id="658196"/>
    <lineage>
        <taxon>Eukaryota</taxon>
        <taxon>Fungi</taxon>
        <taxon>Fungi incertae sedis</taxon>
        <taxon>Mucoromycota</taxon>
        <taxon>Glomeromycotina</taxon>
        <taxon>Glomeromycetes</taxon>
        <taxon>Glomerales</taxon>
        <taxon>Glomeraceae</taxon>
        <taxon>Glomus</taxon>
    </lineage>
</organism>
<evidence type="ECO:0000313" key="2">
    <source>
        <dbReference type="Proteomes" id="UP000265703"/>
    </source>
</evidence>
<sequence length="474" mass="55698">MPKLNGDILYLIFQELQDDEKTLYSSCLSVNKIWCEIIIPILWKDPWKFLKEGKEKLLLNVIISHLSDESKNNYSSQNINPFNLFNLFTKSYQKPLFNYISFCRHLNLHKIERIIDISFYKKSEIPIIKNEIINLFINENTKFTHLYIPNKFEIQIHLISGAQYCFSELEFLSCNTGMNDGILSGLAEICKSIKELRLFIKILHNNYDIIKLIKAQKKLLKISFLNEIAYAEVSFCEILENSLINHVKNIQYIRTTMPLNTKFLSSFINLTRLELSNNFGRYVMTWNCLKKLSLPFLEILIAKGISIESLAILANLIENTSGHLIEIRCDIDDHSENDNERITRAIYQNCPNLKILKLSFGYKHTEQLKNLLINCLNLELLHIANATMYWDQLLKILANSSPPNLFKFKFSKSPISSESLKRFFDLWKGKNLMILQIFSRSKDIENVMKEYKAKGIVKRYIRDYQYYSDDDDYY</sequence>
<protein>
    <recommendedName>
        <fullName evidence="3">F-box domain-containing protein</fullName>
    </recommendedName>
</protein>
<dbReference type="Proteomes" id="UP000265703">
    <property type="component" value="Unassembled WGS sequence"/>
</dbReference>
<accession>A0A397S296</accession>
<dbReference type="STRING" id="658196.A0A397S296"/>
<dbReference type="InterPro" id="IPR032675">
    <property type="entry name" value="LRR_dom_sf"/>
</dbReference>
<proteinExistence type="predicted"/>
<keyword evidence="2" id="KW-1185">Reference proteome</keyword>
<dbReference type="OrthoDB" id="3010419at2759"/>
<dbReference type="EMBL" id="QKYT01001047">
    <property type="protein sequence ID" value="RIA80098.1"/>
    <property type="molecule type" value="Genomic_DNA"/>
</dbReference>
<evidence type="ECO:0000313" key="1">
    <source>
        <dbReference type="EMBL" id="RIA80098.1"/>
    </source>
</evidence>
<reference evidence="1 2" key="1">
    <citation type="submission" date="2018-06" db="EMBL/GenBank/DDBJ databases">
        <title>Comparative genomics reveals the genomic features of Rhizophagus irregularis, R. cerebriforme, R. diaphanum and Gigaspora rosea, and their symbiotic lifestyle signature.</title>
        <authorList>
            <person name="Morin E."/>
            <person name="San Clemente H."/>
            <person name="Chen E.C.H."/>
            <person name="De La Providencia I."/>
            <person name="Hainaut M."/>
            <person name="Kuo A."/>
            <person name="Kohler A."/>
            <person name="Murat C."/>
            <person name="Tang N."/>
            <person name="Roy S."/>
            <person name="Loubradou J."/>
            <person name="Henrissat B."/>
            <person name="Grigoriev I.V."/>
            <person name="Corradi N."/>
            <person name="Roux C."/>
            <person name="Martin F.M."/>
        </authorList>
    </citation>
    <scope>NUCLEOTIDE SEQUENCE [LARGE SCALE GENOMIC DNA]</scope>
    <source>
        <strain evidence="1 2">DAOM 227022</strain>
    </source>
</reference>
<dbReference type="SUPFAM" id="SSF52047">
    <property type="entry name" value="RNI-like"/>
    <property type="match status" value="1"/>
</dbReference>
<dbReference type="AlphaFoldDB" id="A0A397S296"/>
<dbReference type="Gene3D" id="3.80.10.10">
    <property type="entry name" value="Ribonuclease Inhibitor"/>
    <property type="match status" value="1"/>
</dbReference>
<comment type="caution">
    <text evidence="1">The sequence shown here is derived from an EMBL/GenBank/DDBJ whole genome shotgun (WGS) entry which is preliminary data.</text>
</comment>
<evidence type="ECO:0008006" key="3">
    <source>
        <dbReference type="Google" id="ProtNLM"/>
    </source>
</evidence>
<gene>
    <name evidence="1" type="ORF">C1645_882354</name>
</gene>